<evidence type="ECO:0000256" key="1">
    <source>
        <dbReference type="ARBA" id="ARBA00004141"/>
    </source>
</evidence>
<dbReference type="PANTHER" id="PTHR17920">
    <property type="entry name" value="TRANSMEMBRANE AND COILED-COIL DOMAIN-CONTAINING PROTEIN 4 TMCO4"/>
    <property type="match status" value="1"/>
</dbReference>
<feature type="compositionally biased region" description="Polar residues" evidence="6">
    <location>
        <begin position="64"/>
        <end position="79"/>
    </location>
</feature>
<dbReference type="AlphaFoldDB" id="A0A6G1GIU3"/>
<feature type="region of interest" description="Disordered" evidence="6">
    <location>
        <begin position="64"/>
        <end position="93"/>
    </location>
</feature>
<feature type="compositionally biased region" description="Basic and acidic residues" evidence="6">
    <location>
        <begin position="764"/>
        <end position="783"/>
    </location>
</feature>
<evidence type="ECO:0000256" key="4">
    <source>
        <dbReference type="ARBA" id="ARBA00022989"/>
    </source>
</evidence>
<keyword evidence="3 7" id="KW-0812">Transmembrane</keyword>
<comment type="subcellular location">
    <subcellularLocation>
        <location evidence="1">Membrane</location>
        <topology evidence="1">Multi-pass membrane protein</topology>
    </subcellularLocation>
</comment>
<dbReference type="Pfam" id="PF05277">
    <property type="entry name" value="DUF726"/>
    <property type="match status" value="1"/>
</dbReference>
<dbReference type="Gene3D" id="3.40.50.1820">
    <property type="entry name" value="alpha/beta hydrolase"/>
    <property type="match status" value="1"/>
</dbReference>
<gene>
    <name evidence="8" type="ORF">K402DRAFT_399222</name>
</gene>
<evidence type="ECO:0000313" key="8">
    <source>
        <dbReference type="EMBL" id="KAF1980679.1"/>
    </source>
</evidence>
<feature type="compositionally biased region" description="Polar residues" evidence="6">
    <location>
        <begin position="202"/>
        <end position="214"/>
    </location>
</feature>
<dbReference type="SUPFAM" id="SSF53474">
    <property type="entry name" value="alpha/beta-Hydrolases"/>
    <property type="match status" value="1"/>
</dbReference>
<feature type="region of interest" description="Disordered" evidence="6">
    <location>
        <begin position="1"/>
        <end position="26"/>
    </location>
</feature>
<dbReference type="PANTHER" id="PTHR17920:SF22">
    <property type="entry name" value="DUF726 DOMAIN PROTEIN (AFU_ORTHOLOGUE AFUA_2G12860)"/>
    <property type="match status" value="1"/>
</dbReference>
<dbReference type="InterPro" id="IPR007941">
    <property type="entry name" value="DUF726"/>
</dbReference>
<feature type="transmembrane region" description="Helical" evidence="7">
    <location>
        <begin position="354"/>
        <end position="374"/>
    </location>
</feature>
<evidence type="ECO:0000256" key="5">
    <source>
        <dbReference type="ARBA" id="ARBA00023136"/>
    </source>
</evidence>
<sequence>MSSTPSHVHQASAPPPSSTPSKDSNMSLTTILHTPQLRLEFAVLIFSCIDSMRKDLSSNFEVAASSSEERQQQPSTSSARFPASPNLAVSQPRRAVDESLINIDVDVDTKNKVSTPLPPEKPTAPRRQNPRQHAFERARLRERLAEPQIQGLRRAALTFFDAWRLNVLRRVGEAVGVRGDTVRRAREERLKKVQNDLLGDSEPTQDMDTASKPKSSYEAIPTSLLYLDLPAREHVVHCTLLLLLGLSHYPAHSRILLLYVCASLHIPQSVLISHETSVSQILLSAAQAEMSADESTKRSAAKGAEARKWKIGFATVAGAALIGVTGGLAAPLLATGVGTVFGGLGLGATATAGLLGSLAGSGVLVGGLFGAYGGKMTGRIVERYAREVRDFSFVPLRSQSRSGAQELDEEQTPIKGTQHRLRVAICISGWLTDASDITVPWRILSPSIETFALRYELEALLSLGATLSDVLKGYASSYASYELIRRTVLGTVMAGLWPLGLVRAASVLDNPFSIAKARSDKAGKVLADALMSKVQGERPVTLVGYSLGARVIFSCLQTLAQNDAVGLVESVVLMGAPVPTDSIAWRKIKAVVTGRVVNVYSTNDLILGFLYRASSVQLGVAGLEQVRVPGVENVDVSKLVSGHTRYRYLTGSILSMCGFEELDGVEVTKQQMALEEIDRSAKGKTESGHGDQWSQSNTGIVDGKVEMLQEQTGKIVMVDLESSEMVGEAIPLEDFEKLQISQPPRHPEVEIRSPVNIPAMKTMNEEHTDRSVDSAGEAKHNDDSASGEGEEEDDGDEDGEMAFMDPSPEPEPENVRFGSD</sequence>
<feature type="region of interest" description="Disordered" evidence="6">
    <location>
        <begin position="110"/>
        <end position="132"/>
    </location>
</feature>
<dbReference type="Proteomes" id="UP000800041">
    <property type="component" value="Unassembled WGS sequence"/>
</dbReference>
<evidence type="ECO:0000256" key="7">
    <source>
        <dbReference type="SAM" id="Phobius"/>
    </source>
</evidence>
<dbReference type="InterPro" id="IPR029058">
    <property type="entry name" value="AB_hydrolase_fold"/>
</dbReference>
<feature type="region of interest" description="Disordered" evidence="6">
    <location>
        <begin position="195"/>
        <end position="214"/>
    </location>
</feature>
<keyword evidence="5 7" id="KW-0472">Membrane</keyword>
<organism evidence="8 9">
    <name type="scientific">Aulographum hederae CBS 113979</name>
    <dbReference type="NCBI Taxonomy" id="1176131"/>
    <lineage>
        <taxon>Eukaryota</taxon>
        <taxon>Fungi</taxon>
        <taxon>Dikarya</taxon>
        <taxon>Ascomycota</taxon>
        <taxon>Pezizomycotina</taxon>
        <taxon>Dothideomycetes</taxon>
        <taxon>Pleosporomycetidae</taxon>
        <taxon>Aulographales</taxon>
        <taxon>Aulographaceae</taxon>
    </lineage>
</organism>
<comment type="similarity">
    <text evidence="2">Belongs to the TMCO4 family.</text>
</comment>
<dbReference type="OrthoDB" id="277931at2759"/>
<proteinExistence type="inferred from homology"/>
<evidence type="ECO:0000256" key="6">
    <source>
        <dbReference type="SAM" id="MobiDB-lite"/>
    </source>
</evidence>
<keyword evidence="9" id="KW-1185">Reference proteome</keyword>
<name>A0A6G1GIU3_9PEZI</name>
<reference evidence="8" key="1">
    <citation type="journal article" date="2020" name="Stud. Mycol.">
        <title>101 Dothideomycetes genomes: a test case for predicting lifestyles and emergence of pathogens.</title>
        <authorList>
            <person name="Haridas S."/>
            <person name="Albert R."/>
            <person name="Binder M."/>
            <person name="Bloem J."/>
            <person name="Labutti K."/>
            <person name="Salamov A."/>
            <person name="Andreopoulos B."/>
            <person name="Baker S."/>
            <person name="Barry K."/>
            <person name="Bills G."/>
            <person name="Bluhm B."/>
            <person name="Cannon C."/>
            <person name="Castanera R."/>
            <person name="Culley D."/>
            <person name="Daum C."/>
            <person name="Ezra D."/>
            <person name="Gonzalez J."/>
            <person name="Henrissat B."/>
            <person name="Kuo A."/>
            <person name="Liang C."/>
            <person name="Lipzen A."/>
            <person name="Lutzoni F."/>
            <person name="Magnuson J."/>
            <person name="Mondo S."/>
            <person name="Nolan M."/>
            <person name="Ohm R."/>
            <person name="Pangilinan J."/>
            <person name="Park H.-J."/>
            <person name="Ramirez L."/>
            <person name="Alfaro M."/>
            <person name="Sun H."/>
            <person name="Tritt A."/>
            <person name="Yoshinaga Y."/>
            <person name="Zwiers L.-H."/>
            <person name="Turgeon B."/>
            <person name="Goodwin S."/>
            <person name="Spatafora J."/>
            <person name="Crous P."/>
            <person name="Grigoriev I."/>
        </authorList>
    </citation>
    <scope>NUCLEOTIDE SEQUENCE</scope>
    <source>
        <strain evidence="8">CBS 113979</strain>
    </source>
</reference>
<evidence type="ECO:0000256" key="3">
    <source>
        <dbReference type="ARBA" id="ARBA00022692"/>
    </source>
</evidence>
<evidence type="ECO:0000313" key="9">
    <source>
        <dbReference type="Proteomes" id="UP000800041"/>
    </source>
</evidence>
<evidence type="ECO:0000256" key="2">
    <source>
        <dbReference type="ARBA" id="ARBA00009824"/>
    </source>
</evidence>
<feature type="region of interest" description="Disordered" evidence="6">
    <location>
        <begin position="680"/>
        <end position="700"/>
    </location>
</feature>
<dbReference type="EMBL" id="ML977229">
    <property type="protein sequence ID" value="KAF1980679.1"/>
    <property type="molecule type" value="Genomic_DNA"/>
</dbReference>
<protein>
    <submittedName>
        <fullName evidence="8">DUF726-domain-containing protein</fullName>
    </submittedName>
</protein>
<feature type="region of interest" description="Disordered" evidence="6">
    <location>
        <begin position="764"/>
        <end position="820"/>
    </location>
</feature>
<keyword evidence="4 7" id="KW-1133">Transmembrane helix</keyword>
<feature type="compositionally biased region" description="Acidic residues" evidence="6">
    <location>
        <begin position="788"/>
        <end position="800"/>
    </location>
</feature>
<dbReference type="GO" id="GO:0016020">
    <property type="term" value="C:membrane"/>
    <property type="evidence" value="ECO:0007669"/>
    <property type="project" value="UniProtKB-SubCell"/>
</dbReference>
<feature type="compositionally biased region" description="Basic and acidic residues" evidence="6">
    <location>
        <begin position="680"/>
        <end position="689"/>
    </location>
</feature>
<feature type="transmembrane region" description="Helical" evidence="7">
    <location>
        <begin position="311"/>
        <end position="334"/>
    </location>
</feature>
<accession>A0A6G1GIU3</accession>